<organism evidence="1 2">
    <name type="scientific">Bacteroides fragilis</name>
    <dbReference type="NCBI Taxonomy" id="817"/>
    <lineage>
        <taxon>Bacteria</taxon>
        <taxon>Pseudomonadati</taxon>
        <taxon>Bacteroidota</taxon>
        <taxon>Bacteroidia</taxon>
        <taxon>Bacteroidales</taxon>
        <taxon>Bacteroidaceae</taxon>
        <taxon>Bacteroides</taxon>
    </lineage>
</organism>
<evidence type="ECO:0008006" key="3">
    <source>
        <dbReference type="Google" id="ProtNLM"/>
    </source>
</evidence>
<comment type="caution">
    <text evidence="1">The sequence shown here is derived from an EMBL/GenBank/DDBJ whole genome shotgun (WGS) entry which is preliminary data.</text>
</comment>
<sequence>MIKRRLLQLLEKLLDQMKQLHSSYRNRLTLSSDYQRRFSVIQTVLEQGKNLFAGKKKRHAYNASLRGKTRICK</sequence>
<proteinExistence type="predicted"/>
<dbReference type="Proteomes" id="UP000266644">
    <property type="component" value="Unassembled WGS sequence"/>
</dbReference>
<evidence type="ECO:0000313" key="1">
    <source>
        <dbReference type="EMBL" id="RHH16418.1"/>
    </source>
</evidence>
<dbReference type="AlphaFoldDB" id="A0A396C9Y9"/>
<name>A0A396C9Y9_BACFG</name>
<reference evidence="1 2" key="1">
    <citation type="submission" date="2018-08" db="EMBL/GenBank/DDBJ databases">
        <title>A genome reference for cultivated species of the human gut microbiota.</title>
        <authorList>
            <person name="Zou Y."/>
            <person name="Xue W."/>
            <person name="Luo G."/>
        </authorList>
    </citation>
    <scope>NUCLEOTIDE SEQUENCE [LARGE SCALE GENOMIC DNA]</scope>
    <source>
        <strain evidence="1 2">AM18-6</strain>
    </source>
</reference>
<gene>
    <name evidence="1" type="ORF">DW228_00465</name>
</gene>
<accession>A0A396C9Y9</accession>
<dbReference type="EMBL" id="QRJE01000001">
    <property type="protein sequence ID" value="RHH16418.1"/>
    <property type="molecule type" value="Genomic_DNA"/>
</dbReference>
<evidence type="ECO:0000313" key="2">
    <source>
        <dbReference type="Proteomes" id="UP000266644"/>
    </source>
</evidence>
<protein>
    <recommendedName>
        <fullName evidence="3">Transposase</fullName>
    </recommendedName>
</protein>